<gene>
    <name evidence="3" type="ORF">GCM10008018_34210</name>
</gene>
<accession>A0ABQ1ETE3</accession>
<feature type="transmembrane region" description="Helical" evidence="1">
    <location>
        <begin position="167"/>
        <end position="189"/>
    </location>
</feature>
<feature type="domain" description="Peptidase M56" evidence="2">
    <location>
        <begin position="65"/>
        <end position="248"/>
    </location>
</feature>
<dbReference type="PANTHER" id="PTHR34978:SF3">
    <property type="entry name" value="SLR0241 PROTEIN"/>
    <property type="match status" value="1"/>
</dbReference>
<evidence type="ECO:0000256" key="1">
    <source>
        <dbReference type="SAM" id="Phobius"/>
    </source>
</evidence>
<feature type="transmembrane region" description="Helical" evidence="1">
    <location>
        <begin position="58"/>
        <end position="79"/>
    </location>
</feature>
<proteinExistence type="predicted"/>
<evidence type="ECO:0000313" key="3">
    <source>
        <dbReference type="EMBL" id="GFZ85315.1"/>
    </source>
</evidence>
<evidence type="ECO:0000313" key="4">
    <source>
        <dbReference type="Proteomes" id="UP000615455"/>
    </source>
</evidence>
<keyword evidence="1" id="KW-1133">Transmembrane helix</keyword>
<feature type="transmembrane region" description="Helical" evidence="1">
    <location>
        <begin position="6"/>
        <end position="28"/>
    </location>
</feature>
<dbReference type="Pfam" id="PF05569">
    <property type="entry name" value="Peptidase_M56"/>
    <property type="match status" value="1"/>
</dbReference>
<dbReference type="PANTHER" id="PTHR34978">
    <property type="entry name" value="POSSIBLE SENSOR-TRANSDUCER PROTEIN BLAR"/>
    <property type="match status" value="1"/>
</dbReference>
<keyword evidence="4" id="KW-1185">Reference proteome</keyword>
<comment type="caution">
    <text evidence="3">The sequence shown here is derived from an EMBL/GenBank/DDBJ whole genome shotgun (WGS) entry which is preliminary data.</text>
</comment>
<dbReference type="RefSeq" id="WP_189013239.1">
    <property type="nucleotide sequence ID" value="NZ_BMHE01000016.1"/>
</dbReference>
<dbReference type="InterPro" id="IPR008756">
    <property type="entry name" value="Peptidase_M56"/>
</dbReference>
<organism evidence="3 4">
    <name type="scientific">Paenibacillus marchantiophytorum</name>
    <dbReference type="NCBI Taxonomy" id="1619310"/>
    <lineage>
        <taxon>Bacteria</taxon>
        <taxon>Bacillati</taxon>
        <taxon>Bacillota</taxon>
        <taxon>Bacilli</taxon>
        <taxon>Bacillales</taxon>
        <taxon>Paenibacillaceae</taxon>
        <taxon>Paenibacillus</taxon>
    </lineage>
</organism>
<dbReference type="Gene3D" id="3.30.2010.10">
    <property type="entry name" value="Metalloproteases ('zincins'), catalytic domain"/>
    <property type="match status" value="1"/>
</dbReference>
<dbReference type="CDD" id="cd07326">
    <property type="entry name" value="M56_BlaR1_MecR1_like"/>
    <property type="match status" value="1"/>
</dbReference>
<protein>
    <submittedName>
        <fullName evidence="3">Cell surface protein</fullName>
    </submittedName>
</protein>
<sequence>MKESRIQWVYVASLVVSGAILVQMLLYALQHLFRWKPLFTIFDLCMILFKHLHVPAPVAFLAINVLILYTLGTLIWLTIRHTLDTWKARKIVEMSEETSLTEQYREQFQLAPRDLKIIAYDAPIAMTVGLWKPRILLSTGLIEMLEPNELKAVIEHEKCHMQHRDPLVSLLISGISKAMWYIPIFAWLAEKYPIMIELRADKYAVTQMKQSLDLGSALLKLLKQVPKPHLISLSHASFAETSMNVRIQHILDPHMQLSLHWPHIRIVASLVIIILLMGLI</sequence>
<feature type="transmembrane region" description="Helical" evidence="1">
    <location>
        <begin position="261"/>
        <end position="279"/>
    </location>
</feature>
<evidence type="ECO:0000259" key="2">
    <source>
        <dbReference type="Pfam" id="PF05569"/>
    </source>
</evidence>
<dbReference type="Proteomes" id="UP000615455">
    <property type="component" value="Unassembled WGS sequence"/>
</dbReference>
<keyword evidence="1" id="KW-0472">Membrane</keyword>
<keyword evidence="1" id="KW-0812">Transmembrane</keyword>
<dbReference type="EMBL" id="BMHE01000016">
    <property type="protein sequence ID" value="GFZ85315.1"/>
    <property type="molecule type" value="Genomic_DNA"/>
</dbReference>
<name>A0ABQ1ETE3_9BACL</name>
<reference evidence="4" key="1">
    <citation type="journal article" date="2019" name="Int. J. Syst. Evol. Microbiol.">
        <title>The Global Catalogue of Microorganisms (GCM) 10K type strain sequencing project: providing services to taxonomists for standard genome sequencing and annotation.</title>
        <authorList>
            <consortium name="The Broad Institute Genomics Platform"/>
            <consortium name="The Broad Institute Genome Sequencing Center for Infectious Disease"/>
            <person name="Wu L."/>
            <person name="Ma J."/>
        </authorList>
    </citation>
    <scope>NUCLEOTIDE SEQUENCE [LARGE SCALE GENOMIC DNA]</scope>
    <source>
        <strain evidence="4">CGMCC 1.15043</strain>
    </source>
</reference>
<dbReference type="InterPro" id="IPR052173">
    <property type="entry name" value="Beta-lactam_resp_regulator"/>
</dbReference>